<keyword evidence="2" id="KW-1185">Reference proteome</keyword>
<evidence type="ECO:0008006" key="3">
    <source>
        <dbReference type="Google" id="ProtNLM"/>
    </source>
</evidence>
<accession>A0ABW1ANB0</accession>
<gene>
    <name evidence="1" type="ORF">ACFPTN_04315</name>
</gene>
<dbReference type="RefSeq" id="WP_020226652.1">
    <property type="nucleotide sequence ID" value="NZ_JBHSOG010000011.1"/>
</dbReference>
<name>A0ABW1ANB0_9RHOO</name>
<sequence>MNPQTIPYAHRPLAKANRGIARRRISLILLAVVVGGASTPLLAAPLAPGSLLPALSVVDKHERQVSIEASTRFVVFAADKTASDIVSGALRPHPSIFAERRLVYIADISAMPAMVTRMFALPKMRDLPFQVGLVQNSEITSHLPRKPKEVTLIALEQQRVQTIEYLPDAASLRRSLGIAPP</sequence>
<evidence type="ECO:0000313" key="1">
    <source>
        <dbReference type="EMBL" id="MFC5768589.1"/>
    </source>
</evidence>
<organism evidence="1 2">
    <name type="scientific">Thauera sinica</name>
    <dbReference type="NCBI Taxonomy" id="2665146"/>
    <lineage>
        <taxon>Bacteria</taxon>
        <taxon>Pseudomonadati</taxon>
        <taxon>Pseudomonadota</taxon>
        <taxon>Betaproteobacteria</taxon>
        <taxon>Rhodocyclales</taxon>
        <taxon>Zoogloeaceae</taxon>
        <taxon>Thauera</taxon>
    </lineage>
</organism>
<dbReference type="EMBL" id="JBHSOG010000011">
    <property type="protein sequence ID" value="MFC5768589.1"/>
    <property type="molecule type" value="Genomic_DNA"/>
</dbReference>
<comment type="caution">
    <text evidence="1">The sequence shown here is derived from an EMBL/GenBank/DDBJ whole genome shotgun (WGS) entry which is preliminary data.</text>
</comment>
<dbReference type="Proteomes" id="UP001595974">
    <property type="component" value="Unassembled WGS sequence"/>
</dbReference>
<evidence type="ECO:0000313" key="2">
    <source>
        <dbReference type="Proteomes" id="UP001595974"/>
    </source>
</evidence>
<reference evidence="2" key="1">
    <citation type="journal article" date="2019" name="Int. J. Syst. Evol. Microbiol.">
        <title>The Global Catalogue of Microorganisms (GCM) 10K type strain sequencing project: providing services to taxonomists for standard genome sequencing and annotation.</title>
        <authorList>
            <consortium name="The Broad Institute Genomics Platform"/>
            <consortium name="The Broad Institute Genome Sequencing Center for Infectious Disease"/>
            <person name="Wu L."/>
            <person name="Ma J."/>
        </authorList>
    </citation>
    <scope>NUCLEOTIDE SEQUENCE [LARGE SCALE GENOMIC DNA]</scope>
    <source>
        <strain evidence="2">SHR3</strain>
    </source>
</reference>
<proteinExistence type="predicted"/>
<protein>
    <recommendedName>
        <fullName evidence="3">FAD/FMN-containing dehydrogenase</fullName>
    </recommendedName>
</protein>